<sequence>MSAPEKRFPVRPSISQSISSPPPEKTSPPPPPVERSLSIDDVLKNNEGLTKAIEILEDNDSEHEEFVEETFVTSAAKNGDETTMDDTMVSTFSNFSAMPDMTMFAKLGQTPKHATMGPTPRRAPFDTPAAAARRRPMNFDIPPAPTPRSMPSITPRELETLKSGFLSEISSLKASLSGQEAQVAFLKTAVGDAEKRVGECLEQVREERNLKDQLLVEKEEWDKRGREMEAVLRNVKEEILHGERERDDLEGRLEETERRREMSEVMAQEAERQLAALKAGKPPPAPSSPKAGECACGGQRNVEMAVEKVSRELHTLYKDKHETKVAALKKSYERRWEKKIADLESQIADLTRENEELRLGRDATMTKVDPRAQDELSAQAAKAKELESELEGLNEVLRSIQGDNHDLRGMLDEERAEKGRLVQAVDEMIPLVQAFDDLLAEKEREKEKERVPPPTPTSSGLASPRARPSAWW</sequence>
<feature type="compositionally biased region" description="Basic and acidic residues" evidence="2">
    <location>
        <begin position="245"/>
        <end position="263"/>
    </location>
</feature>
<feature type="region of interest" description="Disordered" evidence="2">
    <location>
        <begin position="440"/>
        <end position="472"/>
    </location>
</feature>
<reference evidence="3 4" key="1">
    <citation type="journal article" date="2012" name="Eukaryot. Cell">
        <title>Genome sequence of the fungus Glarea lozoyensis: the first genome sequence of a species from the Helotiaceae family.</title>
        <authorList>
            <person name="Youssar L."/>
            <person name="Gruening B.A."/>
            <person name="Erxleben A."/>
            <person name="Guenther S."/>
            <person name="Huettel W."/>
        </authorList>
    </citation>
    <scope>NUCLEOTIDE SEQUENCE [LARGE SCALE GENOMIC DNA]</scope>
    <source>
        <strain evidence="4">ATCC 74030 / MF5533</strain>
    </source>
</reference>
<evidence type="ECO:0000313" key="3">
    <source>
        <dbReference type="EMBL" id="EHK96132.1"/>
    </source>
</evidence>
<dbReference type="EMBL" id="AGUE01000276">
    <property type="protein sequence ID" value="EHK96132.1"/>
    <property type="molecule type" value="Genomic_DNA"/>
</dbReference>
<evidence type="ECO:0000256" key="1">
    <source>
        <dbReference type="SAM" id="Coils"/>
    </source>
</evidence>
<feature type="region of interest" description="Disordered" evidence="2">
    <location>
        <begin position="245"/>
        <end position="267"/>
    </location>
</feature>
<dbReference type="OrthoDB" id="5367584at2759"/>
<name>H0EZA4_GLAL7</name>
<dbReference type="AlphaFoldDB" id="H0EZA4"/>
<keyword evidence="1" id="KW-0175">Coiled coil</keyword>
<gene>
    <name evidence="3" type="ORF">M7I_8167</name>
</gene>
<evidence type="ECO:0000313" key="4">
    <source>
        <dbReference type="Proteomes" id="UP000005446"/>
    </source>
</evidence>
<evidence type="ECO:0000256" key="2">
    <source>
        <dbReference type="SAM" id="MobiDB-lite"/>
    </source>
</evidence>
<dbReference type="InParanoid" id="H0EZA4"/>
<dbReference type="HOGENOM" id="CLU_010168_0_1_1"/>
<feature type="compositionally biased region" description="Basic and acidic residues" evidence="2">
    <location>
        <begin position="440"/>
        <end position="451"/>
    </location>
</feature>
<dbReference type="Pfam" id="PF12709">
    <property type="entry name" value="Fungal_TACC"/>
    <property type="match status" value="1"/>
</dbReference>
<feature type="region of interest" description="Disordered" evidence="2">
    <location>
        <begin position="1"/>
        <end position="37"/>
    </location>
</feature>
<organism evidence="3 4">
    <name type="scientific">Glarea lozoyensis (strain ATCC 74030 / MF5533)</name>
    <dbReference type="NCBI Taxonomy" id="1104152"/>
    <lineage>
        <taxon>Eukaryota</taxon>
        <taxon>Fungi</taxon>
        <taxon>Dikarya</taxon>
        <taxon>Ascomycota</taxon>
        <taxon>Pezizomycotina</taxon>
        <taxon>Leotiomycetes</taxon>
        <taxon>Helotiales</taxon>
        <taxon>Helotiaceae</taxon>
        <taxon>Glarea</taxon>
    </lineage>
</organism>
<dbReference type="Proteomes" id="UP000005446">
    <property type="component" value="Unassembled WGS sequence"/>
</dbReference>
<keyword evidence="4" id="KW-1185">Reference proteome</keyword>
<feature type="compositionally biased region" description="Pro residues" evidence="2">
    <location>
        <begin position="20"/>
        <end position="33"/>
    </location>
</feature>
<dbReference type="InterPro" id="IPR024312">
    <property type="entry name" value="TACC_fungi"/>
</dbReference>
<proteinExistence type="predicted"/>
<accession>H0EZA4</accession>
<feature type="coiled-coil region" evidence="1">
    <location>
        <begin position="333"/>
        <end position="403"/>
    </location>
</feature>
<comment type="caution">
    <text evidence="3">The sequence shown here is derived from an EMBL/GenBank/DDBJ whole genome shotgun (WGS) entry which is preliminary data.</text>
</comment>
<protein>
    <submittedName>
        <fullName evidence="3">Uncharacterized protein</fullName>
    </submittedName>
</protein>